<feature type="repeat" description="ANK" evidence="3">
    <location>
        <begin position="85"/>
        <end position="117"/>
    </location>
</feature>
<evidence type="ECO:0000313" key="4">
    <source>
        <dbReference type="EMBL" id="CAG5123810.1"/>
    </source>
</evidence>
<gene>
    <name evidence="4" type="ORF">CUNI_LOCUS9368</name>
</gene>
<dbReference type="OrthoDB" id="9984784at2759"/>
<protein>
    <submittedName>
        <fullName evidence="4">Uncharacterized protein</fullName>
    </submittedName>
</protein>
<evidence type="ECO:0000256" key="3">
    <source>
        <dbReference type="PROSITE-ProRule" id="PRU00023"/>
    </source>
</evidence>
<dbReference type="PANTHER" id="PTHR24198">
    <property type="entry name" value="ANKYRIN REPEAT AND PROTEIN KINASE DOMAIN-CONTAINING PROTEIN"/>
    <property type="match status" value="1"/>
</dbReference>
<dbReference type="EMBL" id="CAJHNH020001624">
    <property type="protein sequence ID" value="CAG5123810.1"/>
    <property type="molecule type" value="Genomic_DNA"/>
</dbReference>
<dbReference type="Gene3D" id="1.25.40.20">
    <property type="entry name" value="Ankyrin repeat-containing domain"/>
    <property type="match status" value="3"/>
</dbReference>
<dbReference type="PANTHER" id="PTHR24198:SF165">
    <property type="entry name" value="ANKYRIN REPEAT-CONTAINING PROTEIN-RELATED"/>
    <property type="match status" value="1"/>
</dbReference>
<evidence type="ECO:0000256" key="1">
    <source>
        <dbReference type="ARBA" id="ARBA00022737"/>
    </source>
</evidence>
<dbReference type="Proteomes" id="UP000678393">
    <property type="component" value="Unassembled WGS sequence"/>
</dbReference>
<dbReference type="Pfam" id="PF12796">
    <property type="entry name" value="Ank_2"/>
    <property type="match status" value="2"/>
</dbReference>
<keyword evidence="2 3" id="KW-0040">ANK repeat</keyword>
<reference evidence="4" key="1">
    <citation type="submission" date="2021-04" db="EMBL/GenBank/DDBJ databases">
        <authorList>
            <consortium name="Molecular Ecology Group"/>
        </authorList>
    </citation>
    <scope>NUCLEOTIDE SEQUENCE</scope>
</reference>
<sequence length="333" mass="36366">MLTMRRWSSSKEISHTPLTDAVKIAVGKPKKGLKQLRKAIKSHTDMNQRDAAGFTAMLHAARFNLPRVILQLAQAGASVNLRSDDGNTPFHYACYKEHWPAMAMLVRLGADPDAVDSNGRTPLIRAIECQDEKLVCRLLELGASPQACGENEVTPLFAALSLTGAVPKSSNTSIVRRLLDAGCDVNTENKSGSSPLTFVCLHHRHNAELIEMLIQRGAAVNFKDTYGRTPLTHCLRTDIDERADSLTLLLRAGADPNVVDRDGHTSLSIWALNLNSTLTYGHGTGRDHQRTLSQLLICGANPNVVTNVTSPDYLMHTIVCLGRYNEARALLAA</sequence>
<accession>A0A8S3Z7T9</accession>
<feature type="repeat" description="ANK" evidence="3">
    <location>
        <begin position="226"/>
        <end position="261"/>
    </location>
</feature>
<dbReference type="AlphaFoldDB" id="A0A8S3Z7T9"/>
<dbReference type="SMART" id="SM00248">
    <property type="entry name" value="ANK"/>
    <property type="match status" value="7"/>
</dbReference>
<dbReference type="SUPFAM" id="SSF48403">
    <property type="entry name" value="Ankyrin repeat"/>
    <property type="match status" value="1"/>
</dbReference>
<feature type="repeat" description="ANK" evidence="3">
    <location>
        <begin position="191"/>
        <end position="225"/>
    </location>
</feature>
<evidence type="ECO:0000313" key="5">
    <source>
        <dbReference type="Proteomes" id="UP000678393"/>
    </source>
</evidence>
<comment type="caution">
    <text evidence="4">The sequence shown here is derived from an EMBL/GenBank/DDBJ whole genome shotgun (WGS) entry which is preliminary data.</text>
</comment>
<evidence type="ECO:0000256" key="2">
    <source>
        <dbReference type="ARBA" id="ARBA00023043"/>
    </source>
</evidence>
<name>A0A8S3Z7T9_9EUPU</name>
<keyword evidence="5" id="KW-1185">Reference proteome</keyword>
<dbReference type="InterPro" id="IPR002110">
    <property type="entry name" value="Ankyrin_rpt"/>
</dbReference>
<dbReference type="PROSITE" id="PS50297">
    <property type="entry name" value="ANK_REP_REGION"/>
    <property type="match status" value="1"/>
</dbReference>
<dbReference type="InterPro" id="IPR036770">
    <property type="entry name" value="Ankyrin_rpt-contain_sf"/>
</dbReference>
<keyword evidence="1" id="KW-0677">Repeat</keyword>
<dbReference type="PROSITE" id="PS50088">
    <property type="entry name" value="ANK_REPEAT"/>
    <property type="match status" value="3"/>
</dbReference>
<feature type="non-terminal residue" evidence="4">
    <location>
        <position position="333"/>
    </location>
</feature>
<proteinExistence type="predicted"/>
<organism evidence="4 5">
    <name type="scientific">Candidula unifasciata</name>
    <dbReference type="NCBI Taxonomy" id="100452"/>
    <lineage>
        <taxon>Eukaryota</taxon>
        <taxon>Metazoa</taxon>
        <taxon>Spiralia</taxon>
        <taxon>Lophotrochozoa</taxon>
        <taxon>Mollusca</taxon>
        <taxon>Gastropoda</taxon>
        <taxon>Heterobranchia</taxon>
        <taxon>Euthyneura</taxon>
        <taxon>Panpulmonata</taxon>
        <taxon>Eupulmonata</taxon>
        <taxon>Stylommatophora</taxon>
        <taxon>Helicina</taxon>
        <taxon>Helicoidea</taxon>
        <taxon>Geomitridae</taxon>
        <taxon>Candidula</taxon>
    </lineage>
</organism>